<dbReference type="PANTHER" id="PTHR34219:SF3">
    <property type="entry name" value="BLL7967 PROTEIN"/>
    <property type="match status" value="1"/>
</dbReference>
<comment type="caution">
    <text evidence="3">The sequence shown here is derived from an EMBL/GenBank/DDBJ whole genome shotgun (WGS) entry which is preliminary data.</text>
</comment>
<dbReference type="InterPro" id="IPR005625">
    <property type="entry name" value="PepSY-ass_TM"/>
</dbReference>
<dbReference type="STRING" id="1792845.BC343_12230"/>
<sequence>MTAKKVIGQIHLWLGFITGIIVFIVSITGAIYVFQEELSNMAEPWRKVAVEKKPEISPLQMERIGAHYFRGAKLSYFIQQKGKAVEAVYTVGKKNANLFLDPYTGKILHAVPPAQSSFDFFGFVLQGHRSLWFPYNIGSPIVNYATLGFVILLISGLVLWWPKNKSAAKQRYWFRWKDSTQWKRKNYDLHNILGFYAMVFLLCIALTGMVWGLNWVSQSLYWATSGGNIIDEYKEVFSDTTKANKAHQPILAVDKLWHKFKADYPTAYGVYISVPENNKATIYSNVYMVEGKYYRDNSFELDQYTLKPIERRNDPFKGDYEQAGFGARLRRMNYDIHVGAIFGLPGKFLAFFAAIISATLPITGVYIWWGRRKKVKKGAAKTPKPKTGELPSSPTRRYRPSV</sequence>
<dbReference type="AlphaFoldDB" id="A0A1S9PAF2"/>
<dbReference type="Proteomes" id="UP000189739">
    <property type="component" value="Unassembled WGS sequence"/>
</dbReference>
<feature type="transmembrane region" description="Helical" evidence="2">
    <location>
        <begin position="348"/>
        <end position="369"/>
    </location>
</feature>
<feature type="transmembrane region" description="Helical" evidence="2">
    <location>
        <begin position="141"/>
        <end position="161"/>
    </location>
</feature>
<dbReference type="RefSeq" id="WP_078350168.1">
    <property type="nucleotide sequence ID" value="NZ_MBTF01000035.1"/>
</dbReference>
<evidence type="ECO:0000256" key="1">
    <source>
        <dbReference type="SAM" id="MobiDB-lite"/>
    </source>
</evidence>
<gene>
    <name evidence="3" type="ORF">BC343_12230</name>
</gene>
<evidence type="ECO:0008006" key="5">
    <source>
        <dbReference type="Google" id="ProtNLM"/>
    </source>
</evidence>
<dbReference type="OrthoDB" id="111691at2"/>
<feature type="region of interest" description="Disordered" evidence="1">
    <location>
        <begin position="375"/>
        <end position="402"/>
    </location>
</feature>
<dbReference type="Pfam" id="PF03929">
    <property type="entry name" value="PepSY_TM"/>
    <property type="match status" value="1"/>
</dbReference>
<evidence type="ECO:0000313" key="3">
    <source>
        <dbReference type="EMBL" id="OOQ57568.1"/>
    </source>
</evidence>
<reference evidence="3 4" key="1">
    <citation type="submission" date="2016-07" db="EMBL/GenBank/DDBJ databases">
        <title>Genomic analysis of zinc-resistant bacterium Mucilaginibacter pedocola TBZ30.</title>
        <authorList>
            <person name="Huang J."/>
            <person name="Tang J."/>
        </authorList>
    </citation>
    <scope>NUCLEOTIDE SEQUENCE [LARGE SCALE GENOMIC DNA]</scope>
    <source>
        <strain evidence="3 4">TBZ30</strain>
    </source>
</reference>
<dbReference type="EMBL" id="MBTF01000035">
    <property type="protein sequence ID" value="OOQ57568.1"/>
    <property type="molecule type" value="Genomic_DNA"/>
</dbReference>
<dbReference type="PANTHER" id="PTHR34219">
    <property type="entry name" value="IRON-REGULATED INNER MEMBRANE PROTEIN-RELATED"/>
    <property type="match status" value="1"/>
</dbReference>
<feature type="transmembrane region" description="Helical" evidence="2">
    <location>
        <begin position="12"/>
        <end position="34"/>
    </location>
</feature>
<keyword evidence="2" id="KW-1133">Transmembrane helix</keyword>
<accession>A0A1S9PAF2</accession>
<organism evidence="3 4">
    <name type="scientific">Mucilaginibacter pedocola</name>
    <dbReference type="NCBI Taxonomy" id="1792845"/>
    <lineage>
        <taxon>Bacteria</taxon>
        <taxon>Pseudomonadati</taxon>
        <taxon>Bacteroidota</taxon>
        <taxon>Sphingobacteriia</taxon>
        <taxon>Sphingobacteriales</taxon>
        <taxon>Sphingobacteriaceae</taxon>
        <taxon>Mucilaginibacter</taxon>
    </lineage>
</organism>
<evidence type="ECO:0000256" key="2">
    <source>
        <dbReference type="SAM" id="Phobius"/>
    </source>
</evidence>
<keyword evidence="4" id="KW-1185">Reference proteome</keyword>
<name>A0A1S9PAF2_9SPHI</name>
<proteinExistence type="predicted"/>
<keyword evidence="2" id="KW-0812">Transmembrane</keyword>
<protein>
    <recommendedName>
        <fullName evidence="5">Peptidase M4</fullName>
    </recommendedName>
</protein>
<keyword evidence="2" id="KW-0472">Membrane</keyword>
<evidence type="ECO:0000313" key="4">
    <source>
        <dbReference type="Proteomes" id="UP000189739"/>
    </source>
</evidence>
<feature type="transmembrane region" description="Helical" evidence="2">
    <location>
        <begin position="193"/>
        <end position="213"/>
    </location>
</feature>